<dbReference type="NCBIfam" id="TIGR00710">
    <property type="entry name" value="efflux_Bcr_CflA"/>
    <property type="match status" value="1"/>
</dbReference>
<feature type="transmembrane region" description="Helical" evidence="8">
    <location>
        <begin position="314"/>
        <end position="337"/>
    </location>
</feature>
<dbReference type="InterPro" id="IPR011701">
    <property type="entry name" value="MFS"/>
</dbReference>
<feature type="transmembrane region" description="Helical" evidence="8">
    <location>
        <begin position="84"/>
        <end position="109"/>
    </location>
</feature>
<dbReference type="InterPro" id="IPR036259">
    <property type="entry name" value="MFS_trans_sf"/>
</dbReference>
<dbReference type="PANTHER" id="PTHR23502">
    <property type="entry name" value="MAJOR FACILITATOR SUPERFAMILY"/>
    <property type="match status" value="1"/>
</dbReference>
<dbReference type="InterPro" id="IPR004812">
    <property type="entry name" value="Efflux_drug-R_Bcr/CmlA"/>
</dbReference>
<keyword evidence="5 8" id="KW-0812">Transmembrane</keyword>
<feature type="domain" description="Major facilitator superfamily (MFS) profile" evidence="9">
    <location>
        <begin position="14"/>
        <end position="404"/>
    </location>
</feature>
<feature type="transmembrane region" description="Helical" evidence="8">
    <location>
        <begin position="252"/>
        <end position="274"/>
    </location>
</feature>
<evidence type="ECO:0000256" key="2">
    <source>
        <dbReference type="ARBA" id="ARBA00006236"/>
    </source>
</evidence>
<dbReference type="GO" id="GO:0005886">
    <property type="term" value="C:plasma membrane"/>
    <property type="evidence" value="ECO:0007669"/>
    <property type="project" value="UniProtKB-SubCell"/>
</dbReference>
<dbReference type="AlphaFoldDB" id="A0A7H0H869"/>
<dbReference type="GO" id="GO:0042910">
    <property type="term" value="F:xenobiotic transmembrane transporter activity"/>
    <property type="evidence" value="ECO:0007669"/>
    <property type="project" value="InterPro"/>
</dbReference>
<keyword evidence="6 8" id="KW-1133">Transmembrane helix</keyword>
<keyword evidence="3" id="KW-0813">Transport</keyword>
<dbReference type="KEGG" id="tdf:H9L22_05005"/>
<organism evidence="10 11">
    <name type="scientific">Tessaracoccus defluvii</name>
    <dbReference type="NCBI Taxonomy" id="1285901"/>
    <lineage>
        <taxon>Bacteria</taxon>
        <taxon>Bacillati</taxon>
        <taxon>Actinomycetota</taxon>
        <taxon>Actinomycetes</taxon>
        <taxon>Propionibacteriales</taxon>
        <taxon>Propionibacteriaceae</taxon>
        <taxon>Tessaracoccus</taxon>
    </lineage>
</organism>
<feature type="transmembrane region" description="Helical" evidence="8">
    <location>
        <begin position="145"/>
        <end position="165"/>
    </location>
</feature>
<protein>
    <submittedName>
        <fullName evidence="10">Multidrug effflux MFS transporter</fullName>
    </submittedName>
</protein>
<evidence type="ECO:0000256" key="6">
    <source>
        <dbReference type="ARBA" id="ARBA00022989"/>
    </source>
</evidence>
<evidence type="ECO:0000256" key="5">
    <source>
        <dbReference type="ARBA" id="ARBA00022692"/>
    </source>
</evidence>
<name>A0A7H0H869_9ACTN</name>
<dbReference type="Proteomes" id="UP000516117">
    <property type="component" value="Chromosome"/>
</dbReference>
<dbReference type="EMBL" id="CP060789">
    <property type="protein sequence ID" value="QNP56735.1"/>
    <property type="molecule type" value="Genomic_DNA"/>
</dbReference>
<evidence type="ECO:0000313" key="10">
    <source>
        <dbReference type="EMBL" id="QNP56735.1"/>
    </source>
</evidence>
<dbReference type="InterPro" id="IPR005829">
    <property type="entry name" value="Sugar_transporter_CS"/>
</dbReference>
<dbReference type="SUPFAM" id="SSF103473">
    <property type="entry name" value="MFS general substrate transporter"/>
    <property type="match status" value="1"/>
</dbReference>
<comment type="similarity">
    <text evidence="2">Belongs to the major facilitator superfamily. Bcr/CmlA family.</text>
</comment>
<proteinExistence type="inferred from homology"/>
<evidence type="ECO:0000259" key="9">
    <source>
        <dbReference type="PROSITE" id="PS50850"/>
    </source>
</evidence>
<keyword evidence="7 8" id="KW-0472">Membrane</keyword>
<gene>
    <name evidence="10" type="ORF">H9L22_05005</name>
</gene>
<dbReference type="PROSITE" id="PS00216">
    <property type="entry name" value="SUGAR_TRANSPORT_1"/>
    <property type="match status" value="1"/>
</dbReference>
<evidence type="ECO:0000313" key="11">
    <source>
        <dbReference type="Proteomes" id="UP000516117"/>
    </source>
</evidence>
<dbReference type="GO" id="GO:1990961">
    <property type="term" value="P:xenobiotic detoxification by transmembrane export across the plasma membrane"/>
    <property type="evidence" value="ECO:0007669"/>
    <property type="project" value="InterPro"/>
</dbReference>
<dbReference type="CDD" id="cd17320">
    <property type="entry name" value="MFS_MdfA_MDR_like"/>
    <property type="match status" value="1"/>
</dbReference>
<feature type="transmembrane region" description="Helical" evidence="8">
    <location>
        <begin position="286"/>
        <end position="308"/>
    </location>
</feature>
<feature type="transmembrane region" description="Helical" evidence="8">
    <location>
        <begin position="349"/>
        <end position="370"/>
    </location>
</feature>
<dbReference type="PANTHER" id="PTHR23502:SF132">
    <property type="entry name" value="POLYAMINE TRANSPORTER 2-RELATED"/>
    <property type="match status" value="1"/>
</dbReference>
<feature type="transmembrane region" description="Helical" evidence="8">
    <location>
        <begin position="376"/>
        <end position="397"/>
    </location>
</feature>
<evidence type="ECO:0000256" key="3">
    <source>
        <dbReference type="ARBA" id="ARBA00022448"/>
    </source>
</evidence>
<keyword evidence="11" id="KW-1185">Reference proteome</keyword>
<feature type="transmembrane region" description="Helical" evidence="8">
    <location>
        <begin position="52"/>
        <end position="72"/>
    </location>
</feature>
<feature type="transmembrane region" description="Helical" evidence="8">
    <location>
        <begin position="15"/>
        <end position="32"/>
    </location>
</feature>
<dbReference type="InterPro" id="IPR020846">
    <property type="entry name" value="MFS_dom"/>
</dbReference>
<keyword evidence="4" id="KW-1003">Cell membrane</keyword>
<accession>A0A7H0H869</accession>
<dbReference type="RefSeq" id="WP_187721835.1">
    <property type="nucleotide sequence ID" value="NZ_BAABBL010000002.1"/>
</dbReference>
<evidence type="ECO:0000256" key="4">
    <source>
        <dbReference type="ARBA" id="ARBA00022475"/>
    </source>
</evidence>
<evidence type="ECO:0000256" key="1">
    <source>
        <dbReference type="ARBA" id="ARBA00004651"/>
    </source>
</evidence>
<feature type="transmembrane region" description="Helical" evidence="8">
    <location>
        <begin position="220"/>
        <end position="240"/>
    </location>
</feature>
<evidence type="ECO:0000256" key="8">
    <source>
        <dbReference type="SAM" id="Phobius"/>
    </source>
</evidence>
<reference evidence="10 11" key="1">
    <citation type="submission" date="2020-08" db="EMBL/GenBank/DDBJ databases">
        <title>Genome sequence of Tessaracoccus defluvii JCM 17540T.</title>
        <authorList>
            <person name="Hyun D.-W."/>
            <person name="Bae J.-W."/>
        </authorList>
    </citation>
    <scope>NUCLEOTIDE SEQUENCE [LARGE SCALE GENOMIC DNA]</scope>
    <source>
        <strain evidence="10 11">JCM 17540</strain>
    </source>
</reference>
<dbReference type="PROSITE" id="PS50850">
    <property type="entry name" value="MFS"/>
    <property type="match status" value="1"/>
</dbReference>
<evidence type="ECO:0000256" key="7">
    <source>
        <dbReference type="ARBA" id="ARBA00023136"/>
    </source>
</evidence>
<comment type="subcellular location">
    <subcellularLocation>
        <location evidence="1">Cell membrane</location>
        <topology evidence="1">Multi-pass membrane protein</topology>
    </subcellularLocation>
</comment>
<sequence>METDLGRQFSRRRRIAIIVTLGLLTGLGPFTIDLYLPAFPVLKQEWSLTDSAVQVTLSATTLGFAMGQLFVGTLSDRFGRRLPLILCSSLHVISSVMVALAGSVEFLIVMRALQGVGAAGGAVVAMAMTRDLFSGKPLVVMLSRLALISGLAPIIAPIVGSWMVSFMPWRGVFWALAGYGLIIVLLVSLMTVETRPPAARTTGGVRSLARGFGVVAKDRVAAGAMMVAAFSFGGLFAYVSSSSVLLQEVYGLTVRGFGTVFAICSFGVFIGVQLGSRAAQRYGAQWVLVISTTLMIAASLGVLAVHAADVGHIPLVPALFLFTFGFGSSAPCTQLLVLQNHKERSGTAASLMGASSQIVGSLVGPLIGLVPMTSAVPMGTAMLICAVLATAALWLVLRPRTLPRGALT</sequence>
<dbReference type="Pfam" id="PF07690">
    <property type="entry name" value="MFS_1"/>
    <property type="match status" value="1"/>
</dbReference>
<dbReference type="Gene3D" id="1.20.1720.10">
    <property type="entry name" value="Multidrug resistance protein D"/>
    <property type="match status" value="1"/>
</dbReference>
<feature type="transmembrane region" description="Helical" evidence="8">
    <location>
        <begin position="171"/>
        <end position="192"/>
    </location>
</feature>